<accession>A0AAV5AZU8</accession>
<keyword evidence="2" id="KW-1003">Cell membrane</keyword>
<keyword evidence="4 7" id="KW-1133">Transmembrane helix</keyword>
<keyword evidence="10" id="KW-1185">Reference proteome</keyword>
<evidence type="ECO:0000313" key="9">
    <source>
        <dbReference type="EMBL" id="GJM54980.1"/>
    </source>
</evidence>
<protein>
    <submittedName>
        <fullName evidence="9">Membrane protein</fullName>
    </submittedName>
</protein>
<evidence type="ECO:0000256" key="1">
    <source>
        <dbReference type="ARBA" id="ARBA00004651"/>
    </source>
</evidence>
<dbReference type="Proteomes" id="UP001055025">
    <property type="component" value="Unassembled WGS sequence"/>
</dbReference>
<evidence type="ECO:0000256" key="3">
    <source>
        <dbReference type="ARBA" id="ARBA00022692"/>
    </source>
</evidence>
<keyword evidence="3 7" id="KW-0812">Transmembrane</keyword>
<comment type="caution">
    <text evidence="9">The sequence shown here is derived from an EMBL/GenBank/DDBJ whole genome shotgun (WGS) entry which is preliminary data.</text>
</comment>
<comment type="subcellular location">
    <subcellularLocation>
        <location evidence="1">Cell membrane</location>
        <topology evidence="1">Multi-pass membrane protein</topology>
    </subcellularLocation>
</comment>
<keyword evidence="5 7" id="KW-0472">Membrane</keyword>
<gene>
    <name evidence="9" type="ORF">ATOP_06350</name>
</gene>
<feature type="domain" description="ABC3 transporter permease C-terminal" evidence="8">
    <location>
        <begin position="1024"/>
        <end position="1140"/>
    </location>
</feature>
<feature type="transmembrane region" description="Helical" evidence="7">
    <location>
        <begin position="710"/>
        <end position="733"/>
    </location>
</feature>
<evidence type="ECO:0000313" key="10">
    <source>
        <dbReference type="Proteomes" id="UP001055025"/>
    </source>
</evidence>
<feature type="domain" description="ABC3 transporter permease C-terminal" evidence="8">
    <location>
        <begin position="614"/>
        <end position="736"/>
    </location>
</feature>
<sequence>MPPVFWRHLLRTVRQTAGRYVAIVVIVALGCGFFAGLRMTGVGMRRSADAFFDRTNLYDLELVSTLGFSSSQVGDVSSVGGVAACEPGRSVDVMARMGDVNHACRVVSLDSWASAGFSGGPMNGLELRSGRWPESADECVIVDKAADKGAVPGDVEVLYGAQDLDGLLATRDFRVVGTVVSSAHVQEAVLSTTSLGSGTVNQVLFTLPSAFVPDAPYTELYVRVAGAADEPWGSASYDGAVDAVAGRIEALIPGLAQGRADELRAEAQERVDEGRAELADRRAEAEASLADGAAALEEAGARLDSGAAEVEDGRRGLADGRAQVADGERLLADGEAEIERNAAGLEEGRRQLGAAAAQVDAGRQELARAEAGLEAQAPAVEQARAAVAAYDEGCQRLVAQAAAAGLSGDDAQAVADAARAALDRLKEDQAAGADGLEGQVAALEDLLEAAQALVSQAPQVEAARGAVRTFEEGRARLDEEARRLDEAEAELADNRAALDSGAARLQEGRDALDASRAQLDEARAKVESGQASLADAEARLADGRAEYEEGLATYERGREEALAGIADAEARLDDAQREVDAIGPGDVYLLDREQNYGAASYLADSERIDAIATAFPFFFFLVAALVSLTTMTRMVDDDRGLMGTLKALGYGRAAICSKYVAYAGSASLLGALVGVLSMSQLLPCVIFTAYGIIYGVPARPMPLPVEAAPAVAATVIGVAVTVGAALAACLSSLRESPAGLMQPKAPKAGRRILLERVGPVWRRLSFSWKVTFRNIFRYRRRFLMTVVGVAGCCALLLTGFGVRDAVNDIIDKQFGEIVHYNATVGLSVDATGRQRADVLDALGSMGRGDPVAAFEENVVARPEDGSKDLAVVLVVPEDAGSLGRAVTLRERRGGAPVDLGSDSVVLTEKLATTLGVGPGDEVRLWAQDATGNTTGQERRLVVTAVCENYLGSYVYIGADAYVRAFGEPGEANTAFAFLPTDAVERAVDADRLQAMDGVETLMLDDETIETYREMLSSVDLVMVVLIAAAALLAFVVLYNLANINIAERSREIASLKVLGFLPKEVCSYVFREIAIIVVVGALVGLVLGTWFEGYVVVTAEVDAAMFGREIHAVSYLCSFGLTVLFCVLVLAAMVPRLASIDMVESLKSAE</sequence>
<dbReference type="PANTHER" id="PTHR30287">
    <property type="entry name" value="MEMBRANE COMPONENT OF PREDICTED ABC SUPERFAMILY METABOLITE UPTAKE TRANSPORTER"/>
    <property type="match status" value="1"/>
</dbReference>
<dbReference type="InterPro" id="IPR038766">
    <property type="entry name" value="Membrane_comp_ABC_pdt"/>
</dbReference>
<reference evidence="9" key="1">
    <citation type="journal article" date="2022" name="Int. J. Syst. Evol. Microbiol.">
        <title>Granulimonas faecalis gen. nov., sp. nov., and Leptogranulimonas caecicola gen. nov., sp. nov., novel lactate-producing Atopobiaceae bacteria isolated from mouse intestines, and an emended description of the family Atopobiaceae.</title>
        <authorList>
            <person name="Morinaga K."/>
            <person name="Kusada H."/>
            <person name="Sakamoto S."/>
            <person name="Murakami T."/>
            <person name="Toyoda A."/>
            <person name="Mori H."/>
            <person name="Meng X.Y."/>
            <person name="Takashino M."/>
            <person name="Murotomi K."/>
            <person name="Tamaki H."/>
        </authorList>
    </citation>
    <scope>NUCLEOTIDE SEQUENCE</scope>
    <source>
        <strain evidence="9">OPF53</strain>
    </source>
</reference>
<feature type="coiled-coil region" evidence="6">
    <location>
        <begin position="408"/>
        <end position="578"/>
    </location>
</feature>
<dbReference type="AlphaFoldDB" id="A0AAV5AZU8"/>
<feature type="transmembrane region" description="Helical" evidence="7">
    <location>
        <begin position="1112"/>
        <end position="1134"/>
    </location>
</feature>
<evidence type="ECO:0000256" key="2">
    <source>
        <dbReference type="ARBA" id="ARBA00022475"/>
    </source>
</evidence>
<feature type="transmembrane region" description="Helical" evidence="7">
    <location>
        <begin position="1020"/>
        <end position="1041"/>
    </location>
</feature>
<keyword evidence="6" id="KW-0175">Coiled coil</keyword>
<feature type="transmembrane region" description="Helical" evidence="7">
    <location>
        <begin position="1073"/>
        <end position="1092"/>
    </location>
</feature>
<dbReference type="PROSITE" id="PS51257">
    <property type="entry name" value="PROKAR_LIPOPROTEIN"/>
    <property type="match status" value="1"/>
</dbReference>
<name>A0AAV5AZU8_9ACTN</name>
<evidence type="ECO:0000259" key="8">
    <source>
        <dbReference type="Pfam" id="PF02687"/>
    </source>
</evidence>
<dbReference type="RefSeq" id="WP_265590638.1">
    <property type="nucleotide sequence ID" value="NZ_BQKC01000001.1"/>
</dbReference>
<dbReference type="GO" id="GO:0005886">
    <property type="term" value="C:plasma membrane"/>
    <property type="evidence" value="ECO:0007669"/>
    <property type="project" value="UniProtKB-SubCell"/>
</dbReference>
<dbReference type="InterPro" id="IPR003838">
    <property type="entry name" value="ABC3_permease_C"/>
</dbReference>
<dbReference type="Pfam" id="PF02687">
    <property type="entry name" value="FtsX"/>
    <property type="match status" value="2"/>
</dbReference>
<evidence type="ECO:0000256" key="4">
    <source>
        <dbReference type="ARBA" id="ARBA00022989"/>
    </source>
</evidence>
<proteinExistence type="predicted"/>
<feature type="transmembrane region" description="Helical" evidence="7">
    <location>
        <begin position="610"/>
        <end position="630"/>
    </location>
</feature>
<dbReference type="PANTHER" id="PTHR30287:SF1">
    <property type="entry name" value="INNER MEMBRANE PROTEIN"/>
    <property type="match status" value="1"/>
</dbReference>
<evidence type="ECO:0000256" key="6">
    <source>
        <dbReference type="SAM" id="Coils"/>
    </source>
</evidence>
<organism evidence="9 10">
    <name type="scientific">Granulimonas faecalis</name>
    <dbReference type="NCBI Taxonomy" id="2894155"/>
    <lineage>
        <taxon>Bacteria</taxon>
        <taxon>Bacillati</taxon>
        <taxon>Actinomycetota</taxon>
        <taxon>Coriobacteriia</taxon>
        <taxon>Coriobacteriales</taxon>
        <taxon>Kribbibacteriaceae</taxon>
        <taxon>Granulimonas</taxon>
    </lineage>
</organism>
<evidence type="ECO:0000256" key="5">
    <source>
        <dbReference type="ARBA" id="ARBA00023136"/>
    </source>
</evidence>
<feature type="transmembrane region" description="Helical" evidence="7">
    <location>
        <begin position="20"/>
        <end position="37"/>
    </location>
</feature>
<evidence type="ECO:0000256" key="7">
    <source>
        <dbReference type="SAM" id="Phobius"/>
    </source>
</evidence>
<dbReference type="EMBL" id="BQKC01000001">
    <property type="protein sequence ID" value="GJM54980.1"/>
    <property type="molecule type" value="Genomic_DNA"/>
</dbReference>
<feature type="transmembrane region" description="Helical" evidence="7">
    <location>
        <begin position="782"/>
        <end position="802"/>
    </location>
</feature>